<keyword evidence="3" id="KW-0547">Nucleotide-binding</keyword>
<reference evidence="11 12" key="1">
    <citation type="submission" date="2024-03" db="EMBL/GenBank/DDBJ databases">
        <authorList>
            <person name="Martinez-Hernandez J."/>
        </authorList>
    </citation>
    <scope>NUCLEOTIDE SEQUENCE [LARGE SCALE GENOMIC DNA]</scope>
</reference>
<dbReference type="GO" id="GO:0043531">
    <property type="term" value="F:ADP binding"/>
    <property type="evidence" value="ECO:0007669"/>
    <property type="project" value="InterPro"/>
</dbReference>
<dbReference type="Pfam" id="PF23247">
    <property type="entry name" value="LRR_RPS2"/>
    <property type="match status" value="7"/>
</dbReference>
<evidence type="ECO:0000256" key="8">
    <source>
        <dbReference type="SAM" id="MobiDB-lite"/>
    </source>
</evidence>
<evidence type="ECO:0000256" key="1">
    <source>
        <dbReference type="ARBA" id="ARBA00008894"/>
    </source>
</evidence>
<dbReference type="Proteomes" id="UP001497480">
    <property type="component" value="Unassembled WGS sequence"/>
</dbReference>
<dbReference type="Gene3D" id="3.40.50.1440">
    <property type="entry name" value="Tubulin/FtsZ, GTPase domain"/>
    <property type="match status" value="1"/>
</dbReference>
<evidence type="ECO:0000259" key="10">
    <source>
        <dbReference type="SMART" id="SM00865"/>
    </source>
</evidence>
<dbReference type="SMART" id="SM00864">
    <property type="entry name" value="Tubulin"/>
    <property type="match status" value="1"/>
</dbReference>
<dbReference type="InterPro" id="IPR027417">
    <property type="entry name" value="P-loop_NTPase"/>
</dbReference>
<comment type="caution">
    <text evidence="11">The sequence shown here is derived from an EMBL/GenBank/DDBJ whole genome shotgun (WGS) entry which is preliminary data.</text>
</comment>
<dbReference type="InterPro" id="IPR000158">
    <property type="entry name" value="Cell_div_FtsZ"/>
</dbReference>
<proteinExistence type="inferred from homology"/>
<dbReference type="InterPro" id="IPR036525">
    <property type="entry name" value="Tubulin/FtsZ_GTPase_sf"/>
</dbReference>
<dbReference type="HAMAP" id="MF_00909">
    <property type="entry name" value="FtsZ"/>
    <property type="match status" value="1"/>
</dbReference>
<dbReference type="PRINTS" id="PR00423">
    <property type="entry name" value="CELLDVISFTSZ"/>
</dbReference>
<protein>
    <recommendedName>
        <fullName evidence="13">Cell division protein FtsZ</fullName>
    </recommendedName>
</protein>
<feature type="region of interest" description="Disordered" evidence="8">
    <location>
        <begin position="92"/>
        <end position="118"/>
    </location>
</feature>
<dbReference type="Gene3D" id="3.80.10.10">
    <property type="entry name" value="Ribonuclease Inhibitor"/>
    <property type="match status" value="7"/>
</dbReference>
<dbReference type="SUPFAM" id="SSF55307">
    <property type="entry name" value="Tubulin C-terminal domain-like"/>
    <property type="match status" value="1"/>
</dbReference>
<dbReference type="InterPro" id="IPR003008">
    <property type="entry name" value="Tubulin_FtsZ_GTPase"/>
</dbReference>
<feature type="coiled-coil region" evidence="7">
    <location>
        <begin position="547"/>
        <end position="581"/>
    </location>
</feature>
<evidence type="ECO:0000256" key="6">
    <source>
        <dbReference type="ARBA" id="ARBA00023134"/>
    </source>
</evidence>
<dbReference type="SUPFAM" id="SSF52540">
    <property type="entry name" value="P-loop containing nucleoside triphosphate hydrolases"/>
    <property type="match status" value="1"/>
</dbReference>
<evidence type="ECO:0000313" key="11">
    <source>
        <dbReference type="EMBL" id="CAL0309959.1"/>
    </source>
</evidence>
<dbReference type="InterPro" id="IPR032675">
    <property type="entry name" value="LRR_dom_sf"/>
</dbReference>
<sequence length="2551" mass="286866">MSLDTIKMATYMSTSFAPSNARNSAGVLAVPGGRTLSGNQNGRSCFMKMYEKKYGNRKSGLFQVKCSDNSRSIYRSKDSFLELHPEVSMLRGERSREVNNPRNDIPGGNVAEDLESTSSSSNYNEAKIKVIGVGGGGSNAVNRMIESSMSGVEFWIVNTDVQAMRMSPVFSDNRLQIGQELTRGLGAGGNPEIGMNAAQESKESIAEAVYGADMVFVTAGMGGGTGTGGAPVIAGVAKSMGILTVGIVTTPFTFEGRRRAVQAQEGIAALRDSVDTLIVIPNDKLLTAVSPSTPVTEAFNLADDILRQGVRGISDIITVPGLVNVDFADVRAIMANAGSSLMGIGTATGKSRARDAALNAIQSPLLDIGIERATGIVWNITGGSDLTLFEVSITLIATGFKRQEEREGRPTQASQLTQVDPVSFNRRPSSFTDGGFVEIPDFLKKKGRVFITTVSCLSAITSSFLPSDIEFATCLSLPSEQHVFSDFSKTIKDSRRRTTRNERREWQLRRRRVESKEAILAMECVKPIILEIAHYTVGPVWSEISYIIFYNGNIDNLSKQLQHLEALRQTLQQRIDAARQNGEEISIIVQNYIANADITIIEAKNVEEHARVECLNGSFPNLWAMHQHSKKAVDSANKISETITQLNEAIKMPTISSLPRLLVSFPPSSRGYKALHSRTSIINSIMQEFKDNDINMIGVYGMGGVGKSTLIEEVAWLAEHDDSYGVVIKATATKFPDVKAIQGQLADGLGMKFNVESIEGRAQRLWNRITKENKILVIMDDLWGKVDLNSVGVPFGDQHKGCKLLLASRDFNVLSNEMETEKNFILHPLLKEEGWNLFEMTVGDVVKDYHIQTIAIEVARACMGLPLLIVIVAKSLKNKDLYIWKDAFTQLTKYDKEGLPSIAIKAIELSYENLESDQHKSLFLLIGSDGQKSYHIEDLFVCGWGLGLFKNVDRLADARNKLHKLIADLQASSLIVEGEREYVKMHDVIRKGAANIACRSQPFFHMQSNSMLKEWPEMDELRNCKQIILPWCHISSLPESLDCPKLEILVLASKDNYLKIPHHFFTGMRDLKVLDLGGMMCTPSLPPSLILLKKLKALYLYRCMLEDITIVSKLTSLEILSLEKSDIQELHEEIGQLTHLRILNLSNCTSLKLIPANLISKLSRLEELHMGNCYIQWVVEGTKQYNSASLGELRQLNHLQSLHLQIQDILNMPSDLLIFGKLEKYKILIGDGWKWSWDYAGYSETSRTLKLNLNSTTITYLDLGIKMLLNGVEDLSLAEVNGIRNIIPEFNGEGFAQLKHLLLQNCVEILYIIDSTDRVLLSHSFLCLESLVIHNLINLEKICRGLLTVHMFPKLQVIKVEGCDSLKNIFSFSKATNLPKLLEIEICDCKFMTCVIVEQRNAELEDHGQINLPNIHSIKLKRLPNLSSFSSIQCTPNIQSGSNISQHKDNFSNPITLFDEKVAMPNLKTMALSSINTVKLWDDILVPPCIQNLTHFKVDRCDGLKYLFSSSVVISLRKLRHLEITNCQMMENIFVLDMELVDIQSSSNALTQEMVKLPCLETLVVSHMDKLKSIYQDELTLDPFPKLIKIEILFCPKLLSLFPSFVLHNLCHLETLVISDCAALKVVFETQGLNNVAMELLQLQVLHIKRCGVENIVAKCELLNGDPRFDFPQLTSLTFWELEELENFYPGIHTLYCPSLKKLNLYHCNEVEVFKSKSQNFQEVSFHAQPLFYSAKDIPKIQELSLSSNVVTNIRTGERGNDNLFAVKDLSLRCFHHELDKFPMGFLQRFTSLENLKVSCSSFTEIFSSENVATIMKIKTLSLNGLVKLEHLYKGKSEIQQILQNIETLDVNMCSRLMILVPSSSSQLFQNLDKLRVGNCSMLVNVMTLSVARSFLRLRLLFIYDCEMVEEIVASNDDSGGGDIAFSKLEHLQLENLPRITSFCKENFSFKFPLLEALFVVECPKMETFSYGILSAPQLRRVYLTPHADGEWQWENELNTTISKIFYEKVVMANLDTMKFSSINTTNLWDDISRSQNLIHLTIDTCGGLKCLFSVSVVMTLKKLQYLKISNCQMIEDIHALDDELGTWEEVKFPNLVTLVISHMDNLKSIYRDEVASNPFPRLRKLEISFCPKLLSVFPSFVLNGLSHLETLVISDCAALKVVFETQGLNNVAMELWQLQVLDIRKCGVESIVAKGELLEEDPSFTFPQLKSLTFWELEELKSFYPGMHTLYFPSLTQVDVYHCQKLKLFKSKSQNFQDAQPLFSSAKDIPKIQELSFSINEVTDIRTGEHCDDDLFSIKAISLQCFHDELDKFPMDVLQRFTDLENLTVCCSSFVEIFSSEDIGTIMKLKTLTLQGLNELEHLCNEKSEIQQILPNIETMKVQSCSRLTILVRSASSQLFQNLDKLYVGNCSGLVNIMTLSVARSFLKLRDLWIYDCERVEEVVACNDDNDIGDVAFIKLEHLQLENLPRLTSFCKENLSFKLPMLKTLYVMECPKMETFSNGILSAPKLEQVLVTPDANGEWLWEGELNATIRKLFDEKEATSSVNHNN</sequence>
<keyword evidence="12" id="KW-1185">Reference proteome</keyword>
<dbReference type="SUPFAM" id="SSF52490">
    <property type="entry name" value="Tubulin nucleotide-binding domain-like"/>
    <property type="match status" value="1"/>
</dbReference>
<evidence type="ECO:0000259" key="9">
    <source>
        <dbReference type="SMART" id="SM00864"/>
    </source>
</evidence>
<dbReference type="GO" id="GO:0006952">
    <property type="term" value="P:defense response"/>
    <property type="evidence" value="ECO:0007669"/>
    <property type="project" value="UniProtKB-KW"/>
</dbReference>
<dbReference type="GO" id="GO:0005524">
    <property type="term" value="F:ATP binding"/>
    <property type="evidence" value="ECO:0007669"/>
    <property type="project" value="UniProtKB-KW"/>
</dbReference>
<evidence type="ECO:0000256" key="2">
    <source>
        <dbReference type="ARBA" id="ARBA00009690"/>
    </source>
</evidence>
<dbReference type="SUPFAM" id="SSF52058">
    <property type="entry name" value="L domain-like"/>
    <property type="match status" value="2"/>
</dbReference>
<keyword evidence="4" id="KW-0611">Plant defense</keyword>
<dbReference type="GO" id="GO:0003924">
    <property type="term" value="F:GTPase activity"/>
    <property type="evidence" value="ECO:0007669"/>
    <property type="project" value="InterPro"/>
</dbReference>
<dbReference type="InterPro" id="IPR018316">
    <property type="entry name" value="Tubulin/FtsZ_2-layer-sand-dom"/>
</dbReference>
<dbReference type="SUPFAM" id="SSF52047">
    <property type="entry name" value="RNI-like"/>
    <property type="match status" value="3"/>
</dbReference>
<dbReference type="CDD" id="cd02201">
    <property type="entry name" value="FtsZ_type1"/>
    <property type="match status" value="1"/>
</dbReference>
<dbReference type="EMBL" id="CAXHTB010000007">
    <property type="protein sequence ID" value="CAL0309959.1"/>
    <property type="molecule type" value="Genomic_DNA"/>
</dbReference>
<comment type="similarity">
    <text evidence="2">Belongs to the FtsZ family.</text>
</comment>
<feature type="domain" description="Tubulin/FtsZ 2-layer sandwich" evidence="10">
    <location>
        <begin position="323"/>
        <end position="409"/>
    </location>
</feature>
<dbReference type="GO" id="GO:0005525">
    <property type="term" value="F:GTP binding"/>
    <property type="evidence" value="ECO:0007669"/>
    <property type="project" value="UniProtKB-KW"/>
</dbReference>
<organism evidence="11 12">
    <name type="scientific">Lupinus luteus</name>
    <name type="common">European yellow lupine</name>
    <dbReference type="NCBI Taxonomy" id="3873"/>
    <lineage>
        <taxon>Eukaryota</taxon>
        <taxon>Viridiplantae</taxon>
        <taxon>Streptophyta</taxon>
        <taxon>Embryophyta</taxon>
        <taxon>Tracheophyta</taxon>
        <taxon>Spermatophyta</taxon>
        <taxon>Magnoliopsida</taxon>
        <taxon>eudicotyledons</taxon>
        <taxon>Gunneridae</taxon>
        <taxon>Pentapetalae</taxon>
        <taxon>rosids</taxon>
        <taxon>fabids</taxon>
        <taxon>Fabales</taxon>
        <taxon>Fabaceae</taxon>
        <taxon>Papilionoideae</taxon>
        <taxon>50 kb inversion clade</taxon>
        <taxon>genistoids sensu lato</taxon>
        <taxon>core genistoids</taxon>
        <taxon>Genisteae</taxon>
        <taxon>Lupinus</taxon>
    </lineage>
</organism>
<dbReference type="InterPro" id="IPR020805">
    <property type="entry name" value="Cell_div_FtsZ_CS"/>
</dbReference>
<keyword evidence="7" id="KW-0175">Coiled coil</keyword>
<accession>A0AAV1WLM5</accession>
<dbReference type="Gene3D" id="1.10.8.430">
    <property type="entry name" value="Helical domain of apoptotic protease-activating factors"/>
    <property type="match status" value="1"/>
</dbReference>
<keyword evidence="6" id="KW-0342">GTP-binding</keyword>
<dbReference type="Pfam" id="PF00091">
    <property type="entry name" value="Tubulin"/>
    <property type="match status" value="1"/>
</dbReference>
<dbReference type="InterPro" id="IPR002182">
    <property type="entry name" value="NB-ARC"/>
</dbReference>
<dbReference type="Gene3D" id="3.40.50.300">
    <property type="entry name" value="P-loop containing nucleotide triphosphate hydrolases"/>
    <property type="match status" value="1"/>
</dbReference>
<comment type="similarity">
    <text evidence="1">Belongs to the disease resistance NB-LRR family.</text>
</comment>
<gene>
    <name evidence="11" type="ORF">LLUT_LOCUS11019</name>
</gene>
<name>A0AAV1WLM5_LUPLU</name>
<evidence type="ECO:0008006" key="13">
    <source>
        <dbReference type="Google" id="ProtNLM"/>
    </source>
</evidence>
<dbReference type="InterPro" id="IPR024757">
    <property type="entry name" value="FtsZ_C"/>
</dbReference>
<evidence type="ECO:0000256" key="7">
    <source>
        <dbReference type="SAM" id="Coils"/>
    </source>
</evidence>
<dbReference type="Pfam" id="PF00931">
    <property type="entry name" value="NB-ARC"/>
    <property type="match status" value="1"/>
</dbReference>
<dbReference type="InterPro" id="IPR042197">
    <property type="entry name" value="Apaf_helical"/>
</dbReference>
<dbReference type="FunFam" id="3.40.50.1440:FF:000001">
    <property type="entry name" value="Cell division protein FtsZ"/>
    <property type="match status" value="1"/>
</dbReference>
<dbReference type="PROSITE" id="PS01135">
    <property type="entry name" value="FTSZ_2"/>
    <property type="match status" value="1"/>
</dbReference>
<evidence type="ECO:0000256" key="3">
    <source>
        <dbReference type="ARBA" id="ARBA00022741"/>
    </source>
</evidence>
<evidence type="ECO:0000256" key="4">
    <source>
        <dbReference type="ARBA" id="ARBA00022821"/>
    </source>
</evidence>
<dbReference type="PANTHER" id="PTHR33463:SF203">
    <property type="entry name" value="AAA+ ATPASE DOMAIN-CONTAINING PROTEIN"/>
    <property type="match status" value="1"/>
</dbReference>
<dbReference type="PANTHER" id="PTHR33463">
    <property type="entry name" value="NB-ARC DOMAIN-CONTAINING PROTEIN-RELATED"/>
    <property type="match status" value="1"/>
</dbReference>
<dbReference type="InterPro" id="IPR057135">
    <property type="entry name" value="At4g27190-like_LRR"/>
</dbReference>
<dbReference type="InterPro" id="IPR008280">
    <property type="entry name" value="Tub_FtsZ_C"/>
</dbReference>
<dbReference type="SMART" id="SM00865">
    <property type="entry name" value="Tubulin_C"/>
    <property type="match status" value="1"/>
</dbReference>
<dbReference type="NCBIfam" id="TIGR00065">
    <property type="entry name" value="ftsZ"/>
    <property type="match status" value="1"/>
</dbReference>
<evidence type="ECO:0000313" key="12">
    <source>
        <dbReference type="Proteomes" id="UP001497480"/>
    </source>
</evidence>
<dbReference type="InterPro" id="IPR050905">
    <property type="entry name" value="Plant_NBS-LRR"/>
</dbReference>
<evidence type="ECO:0000256" key="5">
    <source>
        <dbReference type="ARBA" id="ARBA00022840"/>
    </source>
</evidence>
<dbReference type="Pfam" id="PF12327">
    <property type="entry name" value="FtsZ_C"/>
    <property type="match status" value="1"/>
</dbReference>
<keyword evidence="5" id="KW-0067">ATP-binding</keyword>
<feature type="domain" description="Tubulin/FtsZ GTPase" evidence="9">
    <location>
        <begin position="127"/>
        <end position="321"/>
    </location>
</feature>